<name>A0AAW5KLA5_9FIRM</name>
<evidence type="ECO:0000313" key="3">
    <source>
        <dbReference type="Proteomes" id="UP001206236"/>
    </source>
</evidence>
<feature type="region of interest" description="Disordered" evidence="1">
    <location>
        <begin position="1"/>
        <end position="22"/>
    </location>
</feature>
<accession>A0AAW5KLA5</accession>
<dbReference type="RefSeq" id="WP_256322618.1">
    <property type="nucleotide sequence ID" value="NZ_JANGCN010000057.1"/>
</dbReference>
<dbReference type="CDD" id="cd20789">
    <property type="entry name" value="Cas13d"/>
    <property type="match status" value="1"/>
</dbReference>
<protein>
    <submittedName>
        <fullName evidence="2">Type VI-D CRISPR-associated RNA-guided ribonuclease Cas13d</fullName>
    </submittedName>
</protein>
<dbReference type="Proteomes" id="UP001206236">
    <property type="component" value="Unassembled WGS sequence"/>
</dbReference>
<dbReference type="NCBIfam" id="NF038189">
    <property type="entry name" value="VI_Cas13d"/>
    <property type="match status" value="1"/>
</dbReference>
<organism evidence="2 3">
    <name type="scientific">Ruminococcus bicirculans</name>
    <name type="common">ex Wegman et al. 2014</name>
    <dbReference type="NCBI Taxonomy" id="1160721"/>
    <lineage>
        <taxon>Bacteria</taxon>
        <taxon>Bacillati</taxon>
        <taxon>Bacillota</taxon>
        <taxon>Clostridia</taxon>
        <taxon>Eubacteriales</taxon>
        <taxon>Oscillospiraceae</taxon>
        <taxon>Ruminococcus</taxon>
    </lineage>
</organism>
<dbReference type="AlphaFoldDB" id="A0AAW5KLA5"/>
<comment type="caution">
    <text evidence="2">The sequence shown here is derived from an EMBL/GenBank/DDBJ whole genome shotgun (WGS) entry which is preliminary data.</text>
</comment>
<proteinExistence type="predicted"/>
<dbReference type="EMBL" id="JANGCN010000057">
    <property type="protein sequence ID" value="MCQ5154349.1"/>
    <property type="molecule type" value="Genomic_DNA"/>
</dbReference>
<evidence type="ECO:0000313" key="2">
    <source>
        <dbReference type="EMBL" id="MCQ5154349.1"/>
    </source>
</evidence>
<evidence type="ECO:0000256" key="1">
    <source>
        <dbReference type="SAM" id="MobiDB-lite"/>
    </source>
</evidence>
<gene>
    <name evidence="2" type="primary">cas13d</name>
    <name evidence="2" type="ORF">NE632_13710</name>
</gene>
<feature type="compositionally biased region" description="Basic and acidic residues" evidence="1">
    <location>
        <begin position="8"/>
        <end position="17"/>
    </location>
</feature>
<sequence length="925" mass="107030">MAKKNKMKPRELREAQKKARQLKAAEINNNAAPAIAAMPAAEVIAPAAEKKKSSVKAAGMKSILVSENKMYITSFGKGNSAVLEYEVDKVDNNVYNQTQLSSKGSSNIKLCGVNEVNITFSSKHGFESGVEINTSNPTHRSGESSPVRGDMLGLKSELEKRFFGKTFDDNIHIQLIYNILDIEKILAVYVTNIVYALNNMLGEGDDESHDDFMGYLSAQNTYYIFTHPDKSNLSDKVKGNIKKSLSKFNDLLKTKRLGYFGLEEPKTKDKRVSEAYKKRVYHMLAIVGQIRQSVFHDKSNELDEYLYSFIDIIDSEYRDTLDYLVDERFDSINKGFVQGNKVNISLLIDMMKGYEADDIIRLYYDFIVLKSQKNLGFSIKKLREKMLDEYGFRFKDKQYDSVRSKMYKLMDFLLFCNYYRNDVAAGEVLVRKLRFSMTDDEKEWIYADEAEKLWGKFRNDFENIADHMNGDVIKELGKADMDFDEKILDSEKKNASDLLYFSKMIYMLTYFLDGKEINDLLTTLISKFDNIKEFLKIMKSSAVDVECELTAGYKLFNDSQRITNELFIVKNIASMRKPAASAKLTMFRDALTILGIDDKITDDRISEILKLKEKGKGIHGLRNFITNNVIESSRFVYLIKYANAQKIREVAENEKVVMFVLGGIPDTQIERYYKSCVEFPDMNSSLEVKRSELARMIKNISFDDFKNVKQQAKGRENVAKERAKAVIGLYLTVMYLLVKNLVNVNARYVIAIHCLERDFGLYKEIIPELASKNLKNDYRILSQTLCELCDDRDESPNLFLKKNKRLRKCVEVDINNADSNMTRKYRNCIAHLTVVRELKEYIGDIRTVDSYFSIYHYVMQRCITKREDDTKQEEKIKYEDDLLKNHGYTKDFVKALNSPFGYNIPRFKNLSIEQLFDRNEYLTEK</sequence>
<reference evidence="2" key="1">
    <citation type="submission" date="2022-06" db="EMBL/GenBank/DDBJ databases">
        <title>Isolation of gut microbiota from human fecal samples.</title>
        <authorList>
            <person name="Pamer E.G."/>
            <person name="Barat B."/>
            <person name="Waligurski E."/>
            <person name="Medina S."/>
            <person name="Paddock L."/>
            <person name="Mostad J."/>
        </authorList>
    </citation>
    <scope>NUCLEOTIDE SEQUENCE</scope>
    <source>
        <strain evidence="2">DFI.5.57</strain>
    </source>
</reference>